<keyword evidence="2" id="KW-1185">Reference proteome</keyword>
<organism evidence="1 2">
    <name type="scientific">Bacillus badius</name>
    <dbReference type="NCBI Taxonomy" id="1455"/>
    <lineage>
        <taxon>Bacteria</taxon>
        <taxon>Bacillati</taxon>
        <taxon>Bacillota</taxon>
        <taxon>Bacilli</taxon>
        <taxon>Bacillales</taxon>
        <taxon>Bacillaceae</taxon>
        <taxon>Pseudobacillus</taxon>
    </lineage>
</organism>
<evidence type="ECO:0000313" key="2">
    <source>
        <dbReference type="Proteomes" id="UP000031982"/>
    </source>
</evidence>
<dbReference type="Proteomes" id="UP000031982">
    <property type="component" value="Unassembled WGS sequence"/>
</dbReference>
<accession>A0ABR5AW37</accession>
<proteinExistence type="predicted"/>
<evidence type="ECO:0000313" key="1">
    <source>
        <dbReference type="EMBL" id="KIL78935.1"/>
    </source>
</evidence>
<gene>
    <name evidence="1" type="ORF">SD77_3736</name>
</gene>
<comment type="caution">
    <text evidence="1">The sequence shown here is derived from an EMBL/GenBank/DDBJ whole genome shotgun (WGS) entry which is preliminary data.</text>
</comment>
<protein>
    <submittedName>
        <fullName evidence="1">Uncharacterized protein</fullName>
    </submittedName>
</protein>
<dbReference type="EMBL" id="JXLP01000005">
    <property type="protein sequence ID" value="KIL78935.1"/>
    <property type="molecule type" value="Genomic_DNA"/>
</dbReference>
<name>A0ABR5AW37_BACBA</name>
<sequence length="96" mass="10639">MVRQFENASVVHFAIDANTASEPSIPFQEHPFFDLSIEGGGEYECRNEGGGSCEGHMFHTYTISPALPDDLSAIKFVFKECKEPFQQPVRKAGEGK</sequence>
<reference evidence="1 2" key="1">
    <citation type="submission" date="2015-01" db="EMBL/GenBank/DDBJ databases">
        <title>Genome Assembly of Bacillus badius MTCC 1458.</title>
        <authorList>
            <person name="Verma A."/>
            <person name="Khatri I."/>
            <person name="Mual P."/>
            <person name="Subramanian S."/>
            <person name="Krishnamurthi S."/>
        </authorList>
    </citation>
    <scope>NUCLEOTIDE SEQUENCE [LARGE SCALE GENOMIC DNA]</scope>
    <source>
        <strain evidence="1 2">MTCC 1458</strain>
    </source>
</reference>